<dbReference type="AlphaFoldDB" id="A0A9P6G9V1"/>
<dbReference type="OrthoDB" id="3798321at2759"/>
<dbReference type="Proteomes" id="UP000756921">
    <property type="component" value="Unassembled WGS sequence"/>
</dbReference>
<feature type="region of interest" description="Disordered" evidence="1">
    <location>
        <begin position="26"/>
        <end position="48"/>
    </location>
</feature>
<proteinExistence type="predicted"/>
<evidence type="ECO:0000313" key="2">
    <source>
        <dbReference type="EMBL" id="KAF9730339.1"/>
    </source>
</evidence>
<evidence type="ECO:0000313" key="3">
    <source>
        <dbReference type="Proteomes" id="UP000756921"/>
    </source>
</evidence>
<protein>
    <submittedName>
        <fullName evidence="2">Uncharacterized protein</fullName>
    </submittedName>
</protein>
<name>A0A9P6G9V1_9PLEO</name>
<organism evidence="2 3">
    <name type="scientific">Paraphaeosphaeria minitans</name>
    <dbReference type="NCBI Taxonomy" id="565426"/>
    <lineage>
        <taxon>Eukaryota</taxon>
        <taxon>Fungi</taxon>
        <taxon>Dikarya</taxon>
        <taxon>Ascomycota</taxon>
        <taxon>Pezizomycotina</taxon>
        <taxon>Dothideomycetes</taxon>
        <taxon>Pleosporomycetidae</taxon>
        <taxon>Pleosporales</taxon>
        <taxon>Massarineae</taxon>
        <taxon>Didymosphaeriaceae</taxon>
        <taxon>Paraphaeosphaeria</taxon>
    </lineage>
</organism>
<dbReference type="EMBL" id="WJXW01000014">
    <property type="protein sequence ID" value="KAF9730339.1"/>
    <property type="molecule type" value="Genomic_DNA"/>
</dbReference>
<gene>
    <name evidence="2" type="ORF">PMIN01_11208</name>
</gene>
<comment type="caution">
    <text evidence="2">The sequence shown here is derived from an EMBL/GenBank/DDBJ whole genome shotgun (WGS) entry which is preliminary data.</text>
</comment>
<keyword evidence="3" id="KW-1185">Reference proteome</keyword>
<sequence length="235" mass="26834">MPLCRPRANSLQLSVERLCITTWRPVRPPTPRRSTYPQPGTTSLDMAGNMDLDIPPVPPLSYWEPETPSPMSPCNPFLSPPRGSPDSLKTLASPLLPASPLSVFKKQTARRSWSFASSLSSPCAGLDLSPRFLYPRTPPLPPMMRPGSKSERRHSTMFSLPSSELENTKHQSLYAMIATAREKVRKEMTMEKEQEMMGRNKSWIHRYKTVKKRREKREIIRMKSFKVLKQVDVEV</sequence>
<reference evidence="2" key="1">
    <citation type="journal article" date="2020" name="Mol. Plant Microbe Interact.">
        <title>Genome Sequence of the Biocontrol Agent Coniothyrium minitans strain Conio (IMI 134523).</title>
        <authorList>
            <person name="Patel D."/>
            <person name="Shittu T.A."/>
            <person name="Baroncelli R."/>
            <person name="Muthumeenakshi S."/>
            <person name="Osborne T.H."/>
            <person name="Janganan T.K."/>
            <person name="Sreenivasaprasad S."/>
        </authorList>
    </citation>
    <scope>NUCLEOTIDE SEQUENCE</scope>
    <source>
        <strain evidence="2">Conio</strain>
    </source>
</reference>
<evidence type="ECO:0000256" key="1">
    <source>
        <dbReference type="SAM" id="MobiDB-lite"/>
    </source>
</evidence>
<accession>A0A9P6G9V1</accession>